<name>A0A8J6ZZM4_DESMC</name>
<evidence type="ECO:0000313" key="2">
    <source>
        <dbReference type="Proteomes" id="UP000622533"/>
    </source>
</evidence>
<dbReference type="AlphaFoldDB" id="A0A8J6ZZM4"/>
<sequence length="58" mass="6815">MNTQLLNTYFSDFIVSGWLNLAQNYYSTNQSQANQFWILDLRGCLESLPLYQKPHEQA</sequence>
<comment type="caution">
    <text evidence="1">The sequence shown here is derived from an EMBL/GenBank/DDBJ whole genome shotgun (WGS) entry which is preliminary data.</text>
</comment>
<dbReference type="Proteomes" id="UP000622533">
    <property type="component" value="Unassembled WGS sequence"/>
</dbReference>
<gene>
    <name evidence="1" type="ORF">IQ276_11935</name>
</gene>
<keyword evidence="2" id="KW-1185">Reference proteome</keyword>
<organism evidence="1 2">
    <name type="scientific">Desmonostoc muscorum LEGE 12446</name>
    <dbReference type="NCBI Taxonomy" id="1828758"/>
    <lineage>
        <taxon>Bacteria</taxon>
        <taxon>Bacillati</taxon>
        <taxon>Cyanobacteriota</taxon>
        <taxon>Cyanophyceae</taxon>
        <taxon>Nostocales</taxon>
        <taxon>Nostocaceae</taxon>
        <taxon>Desmonostoc</taxon>
    </lineage>
</organism>
<protein>
    <submittedName>
        <fullName evidence="1">Uncharacterized protein</fullName>
    </submittedName>
</protein>
<accession>A0A8J6ZZM4</accession>
<dbReference type="RefSeq" id="WP_193916550.1">
    <property type="nucleotide sequence ID" value="NZ_JADEXS020000001.1"/>
</dbReference>
<proteinExistence type="predicted"/>
<dbReference type="EMBL" id="JADEXS010000130">
    <property type="protein sequence ID" value="MBE9023111.1"/>
    <property type="molecule type" value="Genomic_DNA"/>
</dbReference>
<evidence type="ECO:0000313" key="1">
    <source>
        <dbReference type="EMBL" id="MBE9023111.1"/>
    </source>
</evidence>
<reference evidence="1" key="1">
    <citation type="submission" date="2020-10" db="EMBL/GenBank/DDBJ databases">
        <authorList>
            <person name="Castelo-Branco R."/>
            <person name="Eusebio N."/>
            <person name="Adriana R."/>
            <person name="Vieira A."/>
            <person name="Brugerolle De Fraissinette N."/>
            <person name="Rezende De Castro R."/>
            <person name="Schneider M.P."/>
            <person name="Vasconcelos V."/>
            <person name="Leao P.N."/>
        </authorList>
    </citation>
    <scope>NUCLEOTIDE SEQUENCE</scope>
    <source>
        <strain evidence="1">LEGE 12446</strain>
    </source>
</reference>